<keyword evidence="2" id="KW-1185">Reference proteome</keyword>
<name>A0ABP9JG04_9MICO</name>
<evidence type="ECO:0000313" key="2">
    <source>
        <dbReference type="Proteomes" id="UP001500427"/>
    </source>
</evidence>
<accession>A0ABP9JG04</accession>
<dbReference type="SUPFAM" id="SSF52540">
    <property type="entry name" value="P-loop containing nucleoside triphosphate hydrolases"/>
    <property type="match status" value="1"/>
</dbReference>
<reference evidence="2" key="1">
    <citation type="journal article" date="2019" name="Int. J. Syst. Evol. Microbiol.">
        <title>The Global Catalogue of Microorganisms (GCM) 10K type strain sequencing project: providing services to taxonomists for standard genome sequencing and annotation.</title>
        <authorList>
            <consortium name="The Broad Institute Genomics Platform"/>
            <consortium name="The Broad Institute Genome Sequencing Center for Infectious Disease"/>
            <person name="Wu L."/>
            <person name="Ma J."/>
        </authorList>
    </citation>
    <scope>NUCLEOTIDE SEQUENCE [LARGE SCALE GENOMIC DNA]</scope>
    <source>
        <strain evidence="2">JCM 17687</strain>
    </source>
</reference>
<dbReference type="Proteomes" id="UP001500427">
    <property type="component" value="Unassembled WGS sequence"/>
</dbReference>
<evidence type="ECO:0000313" key="1">
    <source>
        <dbReference type="EMBL" id="GAA5028394.1"/>
    </source>
</evidence>
<dbReference type="InterPro" id="IPR027417">
    <property type="entry name" value="P-loop_NTPase"/>
</dbReference>
<protein>
    <submittedName>
        <fullName evidence="1">AAA family ATPase</fullName>
    </submittedName>
</protein>
<dbReference type="EMBL" id="BAABIW010000016">
    <property type="protein sequence ID" value="GAA5028394.1"/>
    <property type="molecule type" value="Genomic_DNA"/>
</dbReference>
<gene>
    <name evidence="1" type="ORF">GCM10023258_23840</name>
</gene>
<sequence>MPPSPTIAYGDLLTRVRGLMASMERPPVIGICGHGGAGKSTLAARLVTDVGGRPEQVVTTDRFYAVGAGPASGLFELHDWPALLALLHRVRATPAPRRLAYPVRTYDGAERTCDVPMPPAVVVEGIRLLRPETMPLLDLAVWIDLSPEAAGLRAVERNRDQGDSEAELDLWRTKWVPEGHAYASAIGPDRLAHVVVAATGLR</sequence>
<proteinExistence type="predicted"/>
<dbReference type="Gene3D" id="3.40.50.300">
    <property type="entry name" value="P-loop containing nucleotide triphosphate hydrolases"/>
    <property type="match status" value="1"/>
</dbReference>
<dbReference type="RefSeq" id="WP_345507699.1">
    <property type="nucleotide sequence ID" value="NZ_BAABIW010000016.1"/>
</dbReference>
<comment type="caution">
    <text evidence="1">The sequence shown here is derived from an EMBL/GenBank/DDBJ whole genome shotgun (WGS) entry which is preliminary data.</text>
</comment>
<organism evidence="1 2">
    <name type="scientific">Terrabacter aeriphilus</name>
    <dbReference type="NCBI Taxonomy" id="515662"/>
    <lineage>
        <taxon>Bacteria</taxon>
        <taxon>Bacillati</taxon>
        <taxon>Actinomycetota</taxon>
        <taxon>Actinomycetes</taxon>
        <taxon>Micrococcales</taxon>
        <taxon>Intrasporangiaceae</taxon>
        <taxon>Terrabacter</taxon>
    </lineage>
</organism>